<evidence type="ECO:0000256" key="2">
    <source>
        <dbReference type="ARBA" id="ARBA00004123"/>
    </source>
</evidence>
<evidence type="ECO:0000256" key="1">
    <source>
        <dbReference type="ARBA" id="ARBA00002687"/>
    </source>
</evidence>
<name>A0A9P8JSJ6_AURME</name>
<dbReference type="PANTHER" id="PTHR15502:SF7">
    <property type="entry name" value="CALCINEURIN-BINDING PROTEIN CABIN-1"/>
    <property type="match status" value="1"/>
</dbReference>
<proteinExistence type="inferred from homology"/>
<comment type="caution">
    <text evidence="6">The sequence shown here is derived from an EMBL/GenBank/DDBJ whole genome shotgun (WGS) entry which is preliminary data.</text>
</comment>
<dbReference type="GO" id="GO:0031491">
    <property type="term" value="F:nucleosome binding"/>
    <property type="evidence" value="ECO:0007669"/>
    <property type="project" value="TreeGrafter"/>
</dbReference>
<evidence type="ECO:0000256" key="3">
    <source>
        <dbReference type="ARBA" id="ARBA00007335"/>
    </source>
</evidence>
<dbReference type="GO" id="GO:0005634">
    <property type="term" value="C:nucleus"/>
    <property type="evidence" value="ECO:0007669"/>
    <property type="project" value="UniProtKB-SubCell"/>
</dbReference>
<dbReference type="EMBL" id="JAHFXS010001866">
    <property type="protein sequence ID" value="KAG9975135.1"/>
    <property type="molecule type" value="Genomic_DNA"/>
</dbReference>
<organism evidence="6 7">
    <name type="scientific">Aureobasidium melanogenum</name>
    <name type="common">Aureobasidium pullulans var. melanogenum</name>
    <dbReference type="NCBI Taxonomy" id="46634"/>
    <lineage>
        <taxon>Eukaryota</taxon>
        <taxon>Fungi</taxon>
        <taxon>Dikarya</taxon>
        <taxon>Ascomycota</taxon>
        <taxon>Pezizomycotina</taxon>
        <taxon>Dothideomycetes</taxon>
        <taxon>Dothideomycetidae</taxon>
        <taxon>Dothideales</taxon>
        <taxon>Saccotheciaceae</taxon>
        <taxon>Aureobasidium</taxon>
    </lineage>
</organism>
<reference evidence="6" key="1">
    <citation type="journal article" date="2021" name="J Fungi (Basel)">
        <title>Virulence traits and population genomics of the black yeast Aureobasidium melanogenum.</title>
        <authorList>
            <person name="Cernosa A."/>
            <person name="Sun X."/>
            <person name="Gostincar C."/>
            <person name="Fang C."/>
            <person name="Gunde-Cimerman N."/>
            <person name="Song Z."/>
        </authorList>
    </citation>
    <scope>NUCLEOTIDE SEQUENCE</scope>
    <source>
        <strain evidence="6">EXF-9298</strain>
    </source>
</reference>
<evidence type="ECO:0000256" key="4">
    <source>
        <dbReference type="ARBA" id="ARBA00014848"/>
    </source>
</evidence>
<protein>
    <recommendedName>
        <fullName evidence="4">Histone transcription regulator 3 homolog</fullName>
    </recommendedName>
</protein>
<comment type="similarity">
    <text evidence="3">Belongs to the HIR3 family.</text>
</comment>
<evidence type="ECO:0000256" key="5">
    <source>
        <dbReference type="ARBA" id="ARBA00023242"/>
    </source>
</evidence>
<comment type="subcellular location">
    <subcellularLocation>
        <location evidence="2">Nucleus</location>
    </subcellularLocation>
</comment>
<reference evidence="6" key="2">
    <citation type="submission" date="2021-08" db="EMBL/GenBank/DDBJ databases">
        <authorList>
            <person name="Gostincar C."/>
            <person name="Sun X."/>
            <person name="Song Z."/>
            <person name="Gunde-Cimerman N."/>
        </authorList>
    </citation>
    <scope>NUCLEOTIDE SEQUENCE</scope>
    <source>
        <strain evidence="6">EXF-9298</strain>
    </source>
</reference>
<dbReference type="GO" id="GO:0006325">
    <property type="term" value="P:chromatin organization"/>
    <property type="evidence" value="ECO:0007669"/>
    <property type="project" value="InterPro"/>
</dbReference>
<dbReference type="AlphaFoldDB" id="A0A9P8JSJ6"/>
<dbReference type="GO" id="GO:0000417">
    <property type="term" value="C:HIR complex"/>
    <property type="evidence" value="ECO:0007669"/>
    <property type="project" value="TreeGrafter"/>
</dbReference>
<evidence type="ECO:0000313" key="6">
    <source>
        <dbReference type="EMBL" id="KAG9975135.1"/>
    </source>
</evidence>
<keyword evidence="5" id="KW-0539">Nucleus</keyword>
<comment type="function">
    <text evidence="1">Has a role in a nucleosome assembly pathway that is required for the integrity of heterochromatin and proper chromosome segregation.</text>
</comment>
<evidence type="ECO:0000313" key="7">
    <source>
        <dbReference type="Proteomes" id="UP000729357"/>
    </source>
</evidence>
<dbReference type="PANTHER" id="PTHR15502">
    <property type="entry name" value="CALCINEURIN-BINDING PROTEIN CABIN 1-RELATED"/>
    <property type="match status" value="1"/>
</dbReference>
<gene>
    <name evidence="6" type="ORF">KCU98_g11543</name>
</gene>
<feature type="non-terminal residue" evidence="6">
    <location>
        <position position="79"/>
    </location>
</feature>
<accession>A0A9P8JSJ6</accession>
<dbReference type="Proteomes" id="UP000729357">
    <property type="component" value="Unassembled WGS sequence"/>
</dbReference>
<keyword evidence="7" id="KW-1185">Reference proteome</keyword>
<dbReference type="InterPro" id="IPR033053">
    <property type="entry name" value="Hir3/CABIN1"/>
</dbReference>
<sequence>MATFKALNLESDDEEDIEIDDTKEIQIEEALKLYQTALKFHSDGPPSYAQAAEAYRALFESDIFKYPESQQELKRLELY</sequence>